<evidence type="ECO:0000256" key="4">
    <source>
        <dbReference type="RuleBase" id="RU367022"/>
    </source>
</evidence>
<comment type="subcellular location">
    <subcellularLocation>
        <location evidence="4">Membrane</location>
        <topology evidence="4">Multi-pass membrane protein</topology>
    </subcellularLocation>
</comment>
<feature type="transmembrane region" description="Helical" evidence="4">
    <location>
        <begin position="80"/>
        <end position="101"/>
    </location>
</feature>
<keyword evidence="2 4" id="KW-1133">Transmembrane helix</keyword>
<keyword evidence="4" id="KW-0813">Transport</keyword>
<dbReference type="PANTHER" id="PTHR12483">
    <property type="entry name" value="SOLUTE CARRIER FAMILY 31 COPPER TRANSPORTERS"/>
    <property type="match status" value="1"/>
</dbReference>
<feature type="transmembrane region" description="Helical" evidence="4">
    <location>
        <begin position="107"/>
        <end position="127"/>
    </location>
</feature>
<evidence type="ECO:0000256" key="3">
    <source>
        <dbReference type="ARBA" id="ARBA00023136"/>
    </source>
</evidence>
<keyword evidence="3 4" id="KW-0472">Membrane</keyword>
<keyword evidence="4" id="KW-0406">Ion transport</keyword>
<dbReference type="GO" id="GO:0016020">
    <property type="term" value="C:membrane"/>
    <property type="evidence" value="ECO:0007669"/>
    <property type="project" value="UniProtKB-SubCell"/>
</dbReference>
<evidence type="ECO:0000313" key="6">
    <source>
        <dbReference type="RefSeq" id="XP_022314346.1"/>
    </source>
</evidence>
<reference evidence="6" key="1">
    <citation type="submission" date="2025-08" db="UniProtKB">
        <authorList>
            <consortium name="RefSeq"/>
        </authorList>
    </citation>
    <scope>IDENTIFICATION</scope>
    <source>
        <tissue evidence="6">Whole sample</tissue>
    </source>
</reference>
<dbReference type="InterPro" id="IPR007274">
    <property type="entry name" value="Cop_transporter"/>
</dbReference>
<gene>
    <name evidence="6" type="primary">LOC111118923</name>
</gene>
<feature type="transmembrane region" description="Helical" evidence="4">
    <location>
        <begin position="38"/>
        <end position="59"/>
    </location>
</feature>
<proteinExistence type="inferred from homology"/>
<comment type="similarity">
    <text evidence="4">Belongs to the copper transporter (Ctr) (TC 1.A.56) family. SLC31A subfamily.</text>
</comment>
<dbReference type="KEGG" id="cvn:111118923"/>
<dbReference type="GO" id="GO:0005375">
    <property type="term" value="F:copper ion transmembrane transporter activity"/>
    <property type="evidence" value="ECO:0007669"/>
    <property type="project" value="UniProtKB-UniRule"/>
</dbReference>
<dbReference type="RefSeq" id="XP_022314346.1">
    <property type="nucleotide sequence ID" value="XM_022458638.1"/>
</dbReference>
<evidence type="ECO:0000256" key="1">
    <source>
        <dbReference type="ARBA" id="ARBA00022692"/>
    </source>
</evidence>
<name>A0A8B8CIR5_CRAVI</name>
<organism evidence="5 6">
    <name type="scientific">Crassostrea virginica</name>
    <name type="common">Eastern oyster</name>
    <dbReference type="NCBI Taxonomy" id="6565"/>
    <lineage>
        <taxon>Eukaryota</taxon>
        <taxon>Metazoa</taxon>
        <taxon>Spiralia</taxon>
        <taxon>Lophotrochozoa</taxon>
        <taxon>Mollusca</taxon>
        <taxon>Bivalvia</taxon>
        <taxon>Autobranchia</taxon>
        <taxon>Pteriomorphia</taxon>
        <taxon>Ostreida</taxon>
        <taxon>Ostreoidea</taxon>
        <taxon>Ostreidae</taxon>
        <taxon>Crassostrea</taxon>
    </lineage>
</organism>
<dbReference type="Proteomes" id="UP000694844">
    <property type="component" value="Chromosome 2"/>
</dbReference>
<keyword evidence="5" id="KW-1185">Reference proteome</keyword>
<protein>
    <recommendedName>
        <fullName evidence="4">Copper transport protein</fullName>
    </recommendedName>
</protein>
<dbReference type="AlphaFoldDB" id="A0A8B8CIR5"/>
<dbReference type="PANTHER" id="PTHR12483:SF115">
    <property type="entry name" value="COPPER TRANSPORT PROTEIN"/>
    <property type="match status" value="1"/>
</dbReference>
<sequence length="173" mass="19596">MTSHSSHTDHTSHHMQFFSVGVNVPILFREWNLNTKTGLFLTCLGSILLGILYQIVKCLRQYAHRRYRIKERGTIKSREHGLQTLLYFIQMISSYVLMLIIMTFNAWVFVSAVAGLGLGYFLCGWAYPESDDKITCPDLCSSDKTHCHGNGDTEQELKLLPSPSAAECEECSI</sequence>
<keyword evidence="4" id="KW-0187">Copper transport</keyword>
<evidence type="ECO:0000256" key="2">
    <source>
        <dbReference type="ARBA" id="ARBA00022989"/>
    </source>
</evidence>
<accession>A0A8B8CIR5</accession>
<dbReference type="GeneID" id="111118923"/>
<evidence type="ECO:0000313" key="5">
    <source>
        <dbReference type="Proteomes" id="UP000694844"/>
    </source>
</evidence>
<dbReference type="Pfam" id="PF04145">
    <property type="entry name" value="Ctr"/>
    <property type="match status" value="2"/>
</dbReference>
<keyword evidence="1 4" id="KW-0812">Transmembrane</keyword>
<keyword evidence="4" id="KW-0186">Copper</keyword>